<dbReference type="InterPro" id="IPR035437">
    <property type="entry name" value="SNase_OB-fold_sf"/>
</dbReference>
<evidence type="ECO:0000256" key="3">
    <source>
        <dbReference type="ARBA" id="ARBA00022801"/>
    </source>
</evidence>
<comment type="caution">
    <text evidence="5">The sequence shown here is derived from an EMBL/GenBank/DDBJ whole genome shotgun (WGS) entry which is preliminary data.</text>
</comment>
<dbReference type="Gene3D" id="2.40.50.90">
    <property type="match status" value="1"/>
</dbReference>
<keyword evidence="6" id="KW-1185">Reference proteome</keyword>
<dbReference type="SMART" id="SM00318">
    <property type="entry name" value="SNc"/>
    <property type="match status" value="1"/>
</dbReference>
<keyword evidence="3" id="KW-0378">Hydrolase</keyword>
<reference evidence="5 6" key="1">
    <citation type="submission" date="2018-04" db="EMBL/GenBank/DDBJ databases">
        <title>Camelliibacillus theae gen. nov., sp. nov., isolated from Pu'er tea.</title>
        <authorList>
            <person name="Niu L."/>
        </authorList>
    </citation>
    <scope>NUCLEOTIDE SEQUENCE [LARGE SCALE GENOMIC DNA]</scope>
    <source>
        <strain evidence="5 6">T8</strain>
    </source>
</reference>
<dbReference type="Proteomes" id="UP000245998">
    <property type="component" value="Unassembled WGS sequence"/>
</dbReference>
<evidence type="ECO:0000256" key="1">
    <source>
        <dbReference type="ARBA" id="ARBA00022722"/>
    </source>
</evidence>
<evidence type="ECO:0000313" key="5">
    <source>
        <dbReference type="EMBL" id="PWA12065.1"/>
    </source>
</evidence>
<dbReference type="Pfam" id="PF00565">
    <property type="entry name" value="SNase"/>
    <property type="match status" value="1"/>
</dbReference>
<name>A0A2U1K472_9BACI</name>
<keyword evidence="2" id="KW-0255">Endonuclease</keyword>
<dbReference type="GO" id="GO:0004519">
    <property type="term" value="F:endonuclease activity"/>
    <property type="evidence" value="ECO:0007669"/>
    <property type="project" value="UniProtKB-KW"/>
</dbReference>
<dbReference type="PANTHER" id="PTHR12302">
    <property type="entry name" value="EBNA2 BINDING PROTEIN P100"/>
    <property type="match status" value="1"/>
</dbReference>
<proteinExistence type="predicted"/>
<dbReference type="OrthoDB" id="4376109at2"/>
<dbReference type="AlphaFoldDB" id="A0A2U1K472"/>
<dbReference type="EMBL" id="QCZG01000013">
    <property type="protein sequence ID" value="PWA12065.1"/>
    <property type="molecule type" value="Genomic_DNA"/>
</dbReference>
<evidence type="ECO:0000256" key="2">
    <source>
        <dbReference type="ARBA" id="ARBA00022759"/>
    </source>
</evidence>
<sequence>MRHKQFDGPQPYAVEAKEKVEELLKDGKVEIELGIQERDKYGRLLGYLYVDGVSLQEVLLEEGLARVAYVYNDKRHLDDYLKIEKEAKKKKKGIWSIEDYVTDKGYQMEQ</sequence>
<evidence type="ECO:0000259" key="4">
    <source>
        <dbReference type="PROSITE" id="PS50830"/>
    </source>
</evidence>
<dbReference type="GO" id="GO:0016787">
    <property type="term" value="F:hydrolase activity"/>
    <property type="evidence" value="ECO:0007669"/>
    <property type="project" value="UniProtKB-KW"/>
</dbReference>
<protein>
    <recommendedName>
        <fullName evidence="4">TNase-like domain-containing protein</fullName>
    </recommendedName>
</protein>
<dbReference type="InterPro" id="IPR016071">
    <property type="entry name" value="Staphylococal_nuclease_OB-fold"/>
</dbReference>
<evidence type="ECO:0000313" key="6">
    <source>
        <dbReference type="Proteomes" id="UP000245998"/>
    </source>
</evidence>
<dbReference type="PROSITE" id="PS50830">
    <property type="entry name" value="TNASE_3"/>
    <property type="match status" value="1"/>
</dbReference>
<gene>
    <name evidence="5" type="ORF">DCC39_08150</name>
</gene>
<dbReference type="PANTHER" id="PTHR12302:SF3">
    <property type="entry name" value="SERINE_THREONINE-PROTEIN KINASE 31"/>
    <property type="match status" value="1"/>
</dbReference>
<organism evidence="5 6">
    <name type="scientific">Pueribacillus theae</name>
    <dbReference type="NCBI Taxonomy" id="2171751"/>
    <lineage>
        <taxon>Bacteria</taxon>
        <taxon>Bacillati</taxon>
        <taxon>Bacillota</taxon>
        <taxon>Bacilli</taxon>
        <taxon>Bacillales</taxon>
        <taxon>Bacillaceae</taxon>
        <taxon>Pueribacillus</taxon>
    </lineage>
</organism>
<dbReference type="SUPFAM" id="SSF50199">
    <property type="entry name" value="Staphylococcal nuclease"/>
    <property type="match status" value="1"/>
</dbReference>
<keyword evidence="1" id="KW-0540">Nuclease</keyword>
<feature type="domain" description="TNase-like" evidence="4">
    <location>
        <begin position="1"/>
        <end position="97"/>
    </location>
</feature>
<accession>A0A2U1K472</accession>